<evidence type="ECO:0000256" key="3">
    <source>
        <dbReference type="ARBA" id="ARBA00004141"/>
    </source>
</evidence>
<evidence type="ECO:0000256" key="8">
    <source>
        <dbReference type="ARBA" id="ARBA00022725"/>
    </source>
</evidence>
<protein>
    <recommendedName>
        <fullName evidence="5">DNA-3-methyladenine glycosylase II</fullName>
        <ecNumber evidence="5">3.2.2.21</ecNumber>
    </recommendedName>
    <alternativeName>
        <fullName evidence="16">3-methyladenine DNA glycosidase</fullName>
    </alternativeName>
</protein>
<dbReference type="GO" id="GO:0006284">
    <property type="term" value="P:base-excision repair"/>
    <property type="evidence" value="ECO:0007669"/>
    <property type="project" value="InterPro"/>
</dbReference>
<dbReference type="GO" id="GO:0003905">
    <property type="term" value="F:alkylbase DNA N-glycosylase activity"/>
    <property type="evidence" value="ECO:0007669"/>
    <property type="project" value="UniProtKB-EC"/>
</dbReference>
<keyword evidence="10" id="KW-0378">Hydrolase</keyword>
<evidence type="ECO:0000256" key="18">
    <source>
        <dbReference type="SAM" id="Phobius"/>
    </source>
</evidence>
<dbReference type="Proteomes" id="UP000655588">
    <property type="component" value="Unassembled WGS sequence"/>
</dbReference>
<dbReference type="HAMAP" id="MF_00527">
    <property type="entry name" value="3MGH"/>
    <property type="match status" value="1"/>
</dbReference>
<keyword evidence="7 18" id="KW-0812">Transmembrane</keyword>
<dbReference type="EC" id="3.2.2.21" evidence="5"/>
<evidence type="ECO:0000256" key="7">
    <source>
        <dbReference type="ARBA" id="ARBA00022692"/>
    </source>
</evidence>
<evidence type="ECO:0000256" key="9">
    <source>
        <dbReference type="ARBA" id="ARBA00022763"/>
    </source>
</evidence>
<dbReference type="GO" id="GO:0016020">
    <property type="term" value="C:membrane"/>
    <property type="evidence" value="ECO:0007669"/>
    <property type="project" value="UniProtKB-SubCell"/>
</dbReference>
<evidence type="ECO:0000256" key="1">
    <source>
        <dbReference type="ARBA" id="ARBA00000086"/>
    </source>
</evidence>
<dbReference type="SUPFAM" id="SSF50486">
    <property type="entry name" value="FMT C-terminal domain-like"/>
    <property type="match status" value="2"/>
</dbReference>
<comment type="similarity">
    <text evidence="4">Belongs to the DNA glycosylase MPG family.</text>
</comment>
<evidence type="ECO:0000256" key="17">
    <source>
        <dbReference type="SAM" id="MobiDB-lite"/>
    </source>
</evidence>
<keyword evidence="6" id="KW-0716">Sensory transduction</keyword>
<evidence type="ECO:0000256" key="12">
    <source>
        <dbReference type="ARBA" id="ARBA00023136"/>
    </source>
</evidence>
<name>A0A833RNR4_9HYME</name>
<keyword evidence="9" id="KW-0227">DNA damage</keyword>
<evidence type="ECO:0000313" key="20">
    <source>
        <dbReference type="Proteomes" id="UP000655588"/>
    </source>
</evidence>
<keyword evidence="15" id="KW-0807">Transducer</keyword>
<organism evidence="19 20">
    <name type="scientific">Frieseomelitta varia</name>
    <dbReference type="NCBI Taxonomy" id="561572"/>
    <lineage>
        <taxon>Eukaryota</taxon>
        <taxon>Metazoa</taxon>
        <taxon>Ecdysozoa</taxon>
        <taxon>Arthropoda</taxon>
        <taxon>Hexapoda</taxon>
        <taxon>Insecta</taxon>
        <taxon>Pterygota</taxon>
        <taxon>Neoptera</taxon>
        <taxon>Endopterygota</taxon>
        <taxon>Hymenoptera</taxon>
        <taxon>Apocrita</taxon>
        <taxon>Aculeata</taxon>
        <taxon>Apoidea</taxon>
        <taxon>Anthophila</taxon>
        <taxon>Apidae</taxon>
        <taxon>Frieseomelitta</taxon>
    </lineage>
</organism>
<evidence type="ECO:0000256" key="5">
    <source>
        <dbReference type="ARBA" id="ARBA00012000"/>
    </source>
</evidence>
<reference evidence="19" key="1">
    <citation type="submission" date="2019-11" db="EMBL/GenBank/DDBJ databases">
        <title>The nuclear and mitochondrial genomes of Frieseomelitta varia - a highly eusocial stingless bee (Meliponini) with a permanently sterile worker caste.</title>
        <authorList>
            <person name="Freitas F.C.P."/>
            <person name="Lourenco A.P."/>
            <person name="Nunes F.M.F."/>
            <person name="Paschoal A.R."/>
            <person name="Abreu F.C.P."/>
            <person name="Barbin F.O."/>
            <person name="Bataglia L."/>
            <person name="Cardoso-Junior C.A.M."/>
            <person name="Cervoni M.S."/>
            <person name="Silva S.R."/>
            <person name="Dalarmi F."/>
            <person name="Del Lama M.A."/>
            <person name="Depintor T.S."/>
            <person name="Ferreira K.M."/>
            <person name="Goria P.S."/>
            <person name="Jaskot M.C."/>
            <person name="Lago D.C."/>
            <person name="Luna-Lucena D."/>
            <person name="Moda L.M."/>
            <person name="Nascimento L."/>
            <person name="Pedrino M."/>
            <person name="Rabico F.O."/>
            <person name="Sanches F.C."/>
            <person name="Santos D.E."/>
            <person name="Santos C.G."/>
            <person name="Vieira J."/>
            <person name="Lopes T.F."/>
            <person name="Barchuk A.R."/>
            <person name="Hartfelder K."/>
            <person name="Simoes Z.L.P."/>
            <person name="Bitondi M.M.G."/>
            <person name="Pinheiro D.G."/>
        </authorList>
    </citation>
    <scope>NUCLEOTIDE SEQUENCE</scope>
    <source>
        <strain evidence="19">USP_RPSP 00005682</strain>
        <tissue evidence="19">Whole individual</tissue>
    </source>
</reference>
<dbReference type="Gene3D" id="3.10.300.10">
    <property type="entry name" value="Methylpurine-DNA glycosylase (MPG)"/>
    <property type="match status" value="2"/>
</dbReference>
<gene>
    <name evidence="19" type="ORF">E2986_12700</name>
</gene>
<keyword evidence="13" id="KW-0675">Receptor</keyword>
<comment type="caution">
    <text evidence="19">The sequence shown here is derived from an EMBL/GenBank/DDBJ whole genome shotgun (WGS) entry which is preliminary data.</text>
</comment>
<keyword evidence="11 18" id="KW-1133">Transmembrane helix</keyword>
<evidence type="ECO:0000256" key="14">
    <source>
        <dbReference type="ARBA" id="ARBA00023204"/>
    </source>
</evidence>
<dbReference type="InterPro" id="IPR004117">
    <property type="entry name" value="7tm6_olfct_rcpt"/>
</dbReference>
<dbReference type="CDD" id="cd00540">
    <property type="entry name" value="AAG"/>
    <property type="match status" value="1"/>
</dbReference>
<dbReference type="Pfam" id="PF02245">
    <property type="entry name" value="Pur_DNA_glyco"/>
    <property type="match status" value="2"/>
</dbReference>
<dbReference type="Pfam" id="PF02949">
    <property type="entry name" value="7tm_6"/>
    <property type="match status" value="1"/>
</dbReference>
<evidence type="ECO:0000256" key="4">
    <source>
        <dbReference type="ARBA" id="ARBA00009232"/>
    </source>
</evidence>
<keyword evidence="12 18" id="KW-0472">Membrane</keyword>
<evidence type="ECO:0000256" key="15">
    <source>
        <dbReference type="ARBA" id="ARBA00023224"/>
    </source>
</evidence>
<feature type="compositionally biased region" description="Basic and acidic residues" evidence="17">
    <location>
        <begin position="359"/>
        <end position="375"/>
    </location>
</feature>
<dbReference type="EMBL" id="WNWW01000920">
    <property type="protein sequence ID" value="KAF3420782.1"/>
    <property type="molecule type" value="Genomic_DNA"/>
</dbReference>
<dbReference type="GO" id="GO:0003677">
    <property type="term" value="F:DNA binding"/>
    <property type="evidence" value="ECO:0007669"/>
    <property type="project" value="InterPro"/>
</dbReference>
<evidence type="ECO:0000256" key="10">
    <source>
        <dbReference type="ARBA" id="ARBA00022801"/>
    </source>
</evidence>
<dbReference type="PANTHER" id="PTHR10429:SF0">
    <property type="entry name" value="DNA-3-METHYLADENINE GLYCOSYLASE"/>
    <property type="match status" value="1"/>
</dbReference>
<dbReference type="NCBIfam" id="TIGR00567">
    <property type="entry name" value="3mg"/>
    <property type="match status" value="1"/>
</dbReference>
<comment type="catalytic activity">
    <reaction evidence="1">
        <text>Hydrolysis of alkylated DNA, releasing 3-methyladenine, 3-methylguanine, 7-methylguanine and 7-methyladenine.</text>
        <dbReference type="EC" id="3.2.2.21"/>
    </reaction>
</comment>
<feature type="transmembrane region" description="Helical" evidence="18">
    <location>
        <begin position="20"/>
        <end position="41"/>
    </location>
</feature>
<feature type="region of interest" description="Disordered" evidence="17">
    <location>
        <begin position="358"/>
        <end position="379"/>
    </location>
</feature>
<keyword evidence="14" id="KW-0234">DNA repair</keyword>
<evidence type="ECO:0000256" key="6">
    <source>
        <dbReference type="ARBA" id="ARBA00022606"/>
    </source>
</evidence>
<evidence type="ECO:0000256" key="13">
    <source>
        <dbReference type="ARBA" id="ARBA00023170"/>
    </source>
</evidence>
<keyword evidence="8" id="KW-0552">Olfaction</keyword>
<evidence type="ECO:0000256" key="16">
    <source>
        <dbReference type="ARBA" id="ARBA00033426"/>
    </source>
</evidence>
<evidence type="ECO:0000313" key="19">
    <source>
        <dbReference type="EMBL" id="KAF3420782.1"/>
    </source>
</evidence>
<feature type="transmembrane region" description="Helical" evidence="18">
    <location>
        <begin position="47"/>
        <end position="70"/>
    </location>
</feature>
<dbReference type="PANTHER" id="PTHR10429">
    <property type="entry name" value="DNA-3-METHYLADENINE GLYCOSYLASE"/>
    <property type="match status" value="1"/>
</dbReference>
<comment type="function">
    <text evidence="2">Hydrolysis of the deoxyribose N-glycosidic bond to excise 3-methyladenine, and 7-methylguanine from the damaged DNA polymer formed by alkylation lesions.</text>
</comment>
<dbReference type="InterPro" id="IPR036995">
    <property type="entry name" value="MPG_sf"/>
</dbReference>
<dbReference type="GO" id="GO:0007165">
    <property type="term" value="P:signal transduction"/>
    <property type="evidence" value="ECO:0007669"/>
    <property type="project" value="UniProtKB-KW"/>
</dbReference>
<dbReference type="GO" id="GO:0005549">
    <property type="term" value="F:odorant binding"/>
    <property type="evidence" value="ECO:0007669"/>
    <property type="project" value="InterPro"/>
</dbReference>
<dbReference type="InterPro" id="IPR011034">
    <property type="entry name" value="Formyl_transferase-like_C_sf"/>
</dbReference>
<dbReference type="AlphaFoldDB" id="A0A833RNR4"/>
<accession>A0A833RNR4</accession>
<dbReference type="GO" id="GO:0004984">
    <property type="term" value="F:olfactory receptor activity"/>
    <property type="evidence" value="ECO:0007669"/>
    <property type="project" value="InterPro"/>
</dbReference>
<keyword evidence="20" id="KW-1185">Reference proteome</keyword>
<sequence length="832" mass="95457">MWPIKEKSSTCSKIFAYSRLIVALTAINSVFVPEIMAIAVNWGNLRILAGVGCVLTTVGQSLFKIIYLIMRKERTYRLYYEIRSLWNSTNDPKEMHCMCNVITFSVAAAVNYFRFEYNANSTDNNRDLPFVVWYGKDISVSPSFEIAFACQFLSSVICAATISGLDATFMTTILHVSGQFKLINTWITDIGVEINCEPNYRRSVVNDVNNLLTPIIFMQLLTSGIEICLSGYAILDNGTAKADLAKFTSYFISMLVQLLVWCWPGEILVQESQNVGHVVYLNVPWYNLPLIYQKYLCLIIVRAQQYCSITALTFETLSIHTLTVVKTISRQTFDDFTVAHFTTCISLMKRTRSTSKALSAEERKLDDSDTDELKTKSKNMKQHSLIEKKNFKNQVLSNTTETLKSLDQNLEQKQTNKLNFKSLRDRNKKDNAELQPNISHPPKNKLRAVVDLKMMKEELKQLEDPPLTPWEKEICSNRLPYSFFDCPCEELAQNLLGKILVRYLENGTILKGRIVETEGYLGIIDKASHTYQNKVTPRNIPMYMLPGTIYVYMTYGMYHCFNISSQGEFKNGKHFIKKYLESGAHVLIKAVEPVFGLDYMELLRNMQIKQNKKEKEIVKNVRNFKKYELCNSPTKICTTFVIDENSFNQKKIYECSDLWIESDPHIKSTTIVAANSDDSNNNKQKVWRYYVLGSCSKPLGKILGEGSAVLIRAVEPLEGIEYMINQRTSKGLSSAPKKPLKGLKEHELCNGPSKLCMAFQLHKNHSKYSMCSWKGLWIENGEMEEFNIVKCRRIGIDNYGEEWTNKPLRYYIYGNKAVSKRNKEAERHLELT</sequence>
<proteinExistence type="inferred from homology"/>
<evidence type="ECO:0000256" key="11">
    <source>
        <dbReference type="ARBA" id="ARBA00022989"/>
    </source>
</evidence>
<dbReference type="InterPro" id="IPR003180">
    <property type="entry name" value="MPG"/>
</dbReference>
<comment type="subcellular location">
    <subcellularLocation>
        <location evidence="3">Membrane</location>
        <topology evidence="3">Multi-pass membrane protein</topology>
    </subcellularLocation>
</comment>
<evidence type="ECO:0000256" key="2">
    <source>
        <dbReference type="ARBA" id="ARBA00002421"/>
    </source>
</evidence>